<dbReference type="OrthoDB" id="10471384at2759"/>
<dbReference type="Proteomes" id="UP000054538">
    <property type="component" value="Unassembled WGS sequence"/>
</dbReference>
<reference evidence="1 2" key="1">
    <citation type="submission" date="2014-04" db="EMBL/GenBank/DDBJ databases">
        <authorList>
            <consortium name="DOE Joint Genome Institute"/>
            <person name="Kuo A."/>
            <person name="Kohler A."/>
            <person name="Jargeat P."/>
            <person name="Nagy L.G."/>
            <person name="Floudas D."/>
            <person name="Copeland A."/>
            <person name="Barry K.W."/>
            <person name="Cichocki N."/>
            <person name="Veneault-Fourrey C."/>
            <person name="LaButti K."/>
            <person name="Lindquist E.A."/>
            <person name="Lipzen A."/>
            <person name="Lundell T."/>
            <person name="Morin E."/>
            <person name="Murat C."/>
            <person name="Sun H."/>
            <person name="Tunlid A."/>
            <person name="Henrissat B."/>
            <person name="Grigoriev I.V."/>
            <person name="Hibbett D.S."/>
            <person name="Martin F."/>
            <person name="Nordberg H.P."/>
            <person name="Cantor M.N."/>
            <person name="Hua S.X."/>
        </authorList>
    </citation>
    <scope>NUCLEOTIDE SEQUENCE [LARGE SCALE GENOMIC DNA]</scope>
    <source>
        <strain evidence="1 2">Ve08.2h10</strain>
    </source>
</reference>
<name>A0A0D0CQ79_9AGAM</name>
<keyword evidence="2" id="KW-1185">Reference proteome</keyword>
<evidence type="ECO:0000313" key="1">
    <source>
        <dbReference type="EMBL" id="KIK77513.1"/>
    </source>
</evidence>
<dbReference type="InParanoid" id="A0A0D0CQ79"/>
<dbReference type="EMBL" id="KN826952">
    <property type="protein sequence ID" value="KIK77513.1"/>
    <property type="molecule type" value="Genomic_DNA"/>
</dbReference>
<gene>
    <name evidence="1" type="ORF">PAXRUDRAFT_17448</name>
</gene>
<dbReference type="AlphaFoldDB" id="A0A0D0CQ79"/>
<organism evidence="1 2">
    <name type="scientific">Paxillus rubicundulus Ve08.2h10</name>
    <dbReference type="NCBI Taxonomy" id="930991"/>
    <lineage>
        <taxon>Eukaryota</taxon>
        <taxon>Fungi</taxon>
        <taxon>Dikarya</taxon>
        <taxon>Basidiomycota</taxon>
        <taxon>Agaricomycotina</taxon>
        <taxon>Agaricomycetes</taxon>
        <taxon>Agaricomycetidae</taxon>
        <taxon>Boletales</taxon>
        <taxon>Paxilineae</taxon>
        <taxon>Paxillaceae</taxon>
        <taxon>Paxillus</taxon>
    </lineage>
</organism>
<accession>A0A0D0CQ79</accession>
<evidence type="ECO:0000313" key="2">
    <source>
        <dbReference type="Proteomes" id="UP000054538"/>
    </source>
</evidence>
<dbReference type="HOGENOM" id="CLU_2590451_0_0_1"/>
<sequence>MDKVTNFTDVSSTLLKELQTGWEAAEEHAHELKVLELKARADGELNVSRHEELALKVKEMELKLAYEKLLAEQLTLEKQA</sequence>
<reference evidence="2" key="2">
    <citation type="submission" date="2015-01" db="EMBL/GenBank/DDBJ databases">
        <title>Evolutionary Origins and Diversification of the Mycorrhizal Mutualists.</title>
        <authorList>
            <consortium name="DOE Joint Genome Institute"/>
            <consortium name="Mycorrhizal Genomics Consortium"/>
            <person name="Kohler A."/>
            <person name="Kuo A."/>
            <person name="Nagy L.G."/>
            <person name="Floudas D."/>
            <person name="Copeland A."/>
            <person name="Barry K.W."/>
            <person name="Cichocki N."/>
            <person name="Veneault-Fourrey C."/>
            <person name="LaButti K."/>
            <person name="Lindquist E.A."/>
            <person name="Lipzen A."/>
            <person name="Lundell T."/>
            <person name="Morin E."/>
            <person name="Murat C."/>
            <person name="Riley R."/>
            <person name="Ohm R."/>
            <person name="Sun H."/>
            <person name="Tunlid A."/>
            <person name="Henrissat B."/>
            <person name="Grigoriev I.V."/>
            <person name="Hibbett D.S."/>
            <person name="Martin F."/>
        </authorList>
    </citation>
    <scope>NUCLEOTIDE SEQUENCE [LARGE SCALE GENOMIC DNA]</scope>
    <source>
        <strain evidence="2">Ve08.2h10</strain>
    </source>
</reference>
<proteinExistence type="predicted"/>
<protein>
    <submittedName>
        <fullName evidence="1">Uncharacterized protein</fullName>
    </submittedName>
</protein>